<protein>
    <submittedName>
        <fullName evidence="1">Uncharacterized protein</fullName>
    </submittedName>
</protein>
<gene>
    <name evidence="1" type="ORF">GSTUAT00003024001</name>
</gene>
<proteinExistence type="predicted"/>
<dbReference type="Proteomes" id="UP001412239">
    <property type="component" value="Unassembled WGS sequence"/>
</dbReference>
<accession>A0A292Q0G7</accession>
<reference evidence="1" key="1">
    <citation type="submission" date="2015-10" db="EMBL/GenBank/DDBJ databases">
        <authorList>
            <person name="Regsiter A."/>
            <person name="william w."/>
        </authorList>
    </citation>
    <scope>NUCLEOTIDE SEQUENCE</scope>
    <source>
        <strain evidence="1">Montdore</strain>
    </source>
</reference>
<dbReference type="EMBL" id="LN890981">
    <property type="protein sequence ID" value="CUS12904.1"/>
    <property type="molecule type" value="Genomic_DNA"/>
</dbReference>
<sequence length="50" mass="5549">MGKKLILDMGCSYPIAKDLTTLTFYDVAILIDDSDSMISKERGEGEYSLT</sequence>
<keyword evidence="2" id="KW-1185">Reference proteome</keyword>
<dbReference type="AlphaFoldDB" id="A0A292Q0G7"/>
<evidence type="ECO:0000313" key="2">
    <source>
        <dbReference type="Proteomes" id="UP001412239"/>
    </source>
</evidence>
<organism evidence="1 2">
    <name type="scientific">Tuber aestivum</name>
    <name type="common">summer truffle</name>
    <dbReference type="NCBI Taxonomy" id="59557"/>
    <lineage>
        <taxon>Eukaryota</taxon>
        <taxon>Fungi</taxon>
        <taxon>Dikarya</taxon>
        <taxon>Ascomycota</taxon>
        <taxon>Pezizomycotina</taxon>
        <taxon>Pezizomycetes</taxon>
        <taxon>Pezizales</taxon>
        <taxon>Tuberaceae</taxon>
        <taxon>Tuber</taxon>
    </lineage>
</organism>
<name>A0A292Q0G7_9PEZI</name>
<evidence type="ECO:0000313" key="1">
    <source>
        <dbReference type="EMBL" id="CUS12904.1"/>
    </source>
</evidence>